<dbReference type="RefSeq" id="XP_013329897.1">
    <property type="nucleotide sequence ID" value="XM_013474443.1"/>
</dbReference>
<protein>
    <submittedName>
        <fullName evidence="1">Uncharacterized protein</fullName>
    </submittedName>
</protein>
<dbReference type="AlphaFoldDB" id="A0A0F4YYX2"/>
<organism evidence="1 2">
    <name type="scientific">Rasamsonia emersonii (strain ATCC 16479 / CBS 393.64 / IMI 116815)</name>
    <dbReference type="NCBI Taxonomy" id="1408163"/>
    <lineage>
        <taxon>Eukaryota</taxon>
        <taxon>Fungi</taxon>
        <taxon>Dikarya</taxon>
        <taxon>Ascomycota</taxon>
        <taxon>Pezizomycotina</taxon>
        <taxon>Eurotiomycetes</taxon>
        <taxon>Eurotiomycetidae</taxon>
        <taxon>Eurotiales</taxon>
        <taxon>Trichocomaceae</taxon>
        <taxon>Rasamsonia</taxon>
    </lineage>
</organism>
<name>A0A0F4YYX2_RASE3</name>
<dbReference type="EMBL" id="LASV01000106">
    <property type="protein sequence ID" value="KKA23285.1"/>
    <property type="molecule type" value="Genomic_DNA"/>
</dbReference>
<reference evidence="1 2" key="1">
    <citation type="submission" date="2015-04" db="EMBL/GenBank/DDBJ databases">
        <authorList>
            <person name="Heijne W.H."/>
            <person name="Fedorova N.D."/>
            <person name="Nierman W.C."/>
            <person name="Vollebregt A.W."/>
            <person name="Zhao Z."/>
            <person name="Wu L."/>
            <person name="Kumar M."/>
            <person name="Stam H."/>
            <person name="van den Berg M.A."/>
            <person name="Pel H.J."/>
        </authorList>
    </citation>
    <scope>NUCLEOTIDE SEQUENCE [LARGE SCALE GENOMIC DNA]</scope>
    <source>
        <strain evidence="1 2">CBS 393.64</strain>
    </source>
</reference>
<dbReference type="OrthoDB" id="4226005at2759"/>
<dbReference type="Proteomes" id="UP000053958">
    <property type="component" value="Unassembled WGS sequence"/>
</dbReference>
<comment type="caution">
    <text evidence="1">The sequence shown here is derived from an EMBL/GenBank/DDBJ whole genome shotgun (WGS) entry which is preliminary data.</text>
</comment>
<evidence type="ECO:0000313" key="2">
    <source>
        <dbReference type="Proteomes" id="UP000053958"/>
    </source>
</evidence>
<dbReference type="GeneID" id="25315061"/>
<proteinExistence type="predicted"/>
<keyword evidence="2" id="KW-1185">Reference proteome</keyword>
<gene>
    <name evidence="1" type="ORF">T310_2710</name>
</gene>
<evidence type="ECO:0000313" key="1">
    <source>
        <dbReference type="EMBL" id="KKA23285.1"/>
    </source>
</evidence>
<accession>A0A0F4YYX2</accession>
<sequence>MAQRDALNAGLPSLIRDYRIPPEARHKYNKFSDLKIFLEERFKKFVEHGASQYVAIQEFSLDDLEEMERKGLRRQLPRFRALTDDKDKIMIAKLAGVHHGTFQVVSQKEPDGSFKPMTRTQAVDYPSWVVEIGDSERLAQLRLRDGAIVPLPGTPAVLLLNHGMLEKFRNSLTITTPSRLRVLHHCSYQLITSSTMSQAIYHLESSPSASREYSILAVGSFSR</sequence>